<dbReference type="FunFam" id="3.80.10.10:FF:000111">
    <property type="entry name" value="LRR receptor-like serine/threonine-protein kinase ERECTA"/>
    <property type="match status" value="1"/>
</dbReference>
<dbReference type="SUPFAM" id="SSF52058">
    <property type="entry name" value="L domain-like"/>
    <property type="match status" value="2"/>
</dbReference>
<dbReference type="FunFam" id="3.80.10.10:FF:000041">
    <property type="entry name" value="LRR receptor-like serine/threonine-protein kinase ERECTA"/>
    <property type="match status" value="1"/>
</dbReference>
<dbReference type="PRINTS" id="PR00019">
    <property type="entry name" value="LEURICHRPT"/>
</dbReference>
<dbReference type="Pfam" id="PF00560">
    <property type="entry name" value="LRR_1"/>
    <property type="match status" value="3"/>
</dbReference>
<keyword evidence="6 12" id="KW-0812">Transmembrane</keyword>
<keyword evidence="11" id="KW-0325">Glycoprotein</keyword>
<dbReference type="Pfam" id="PF13855">
    <property type="entry name" value="LRR_8"/>
    <property type="match status" value="1"/>
</dbReference>
<comment type="similarity">
    <text evidence="2">Belongs to the RLP family.</text>
</comment>
<dbReference type="InterPro" id="IPR046956">
    <property type="entry name" value="RLP23-like"/>
</dbReference>
<evidence type="ECO:0000259" key="13">
    <source>
        <dbReference type="Pfam" id="PF08263"/>
    </source>
</evidence>
<feature type="domain" description="Leucine-rich repeat-containing N-terminal plant-type" evidence="13">
    <location>
        <begin position="56"/>
        <end position="96"/>
    </location>
</feature>
<evidence type="ECO:0000256" key="7">
    <source>
        <dbReference type="ARBA" id="ARBA00022729"/>
    </source>
</evidence>
<keyword evidence="8" id="KW-0677">Repeat</keyword>
<evidence type="ECO:0000313" key="16">
    <source>
        <dbReference type="EnsemblPlants" id="KQK02811"/>
    </source>
</evidence>
<keyword evidence="3" id="KW-1003">Cell membrane</keyword>
<feature type="domain" description="Disease resistance R13L4/SHOC-2-like LRR" evidence="14">
    <location>
        <begin position="116"/>
        <end position="327"/>
    </location>
</feature>
<dbReference type="GO" id="GO:0005886">
    <property type="term" value="C:plasma membrane"/>
    <property type="evidence" value="ECO:0007669"/>
    <property type="project" value="UniProtKB-SubCell"/>
</dbReference>
<evidence type="ECO:0000256" key="11">
    <source>
        <dbReference type="ARBA" id="ARBA00023180"/>
    </source>
</evidence>
<reference evidence="16" key="3">
    <citation type="submission" date="2018-08" db="UniProtKB">
        <authorList>
            <consortium name="EnsemblPlants"/>
        </authorList>
    </citation>
    <scope>IDENTIFICATION</scope>
    <source>
        <strain evidence="16">cv. Bd21</strain>
    </source>
</reference>
<dbReference type="PANTHER" id="PTHR48061">
    <property type="entry name" value="LEUCINE-RICH REPEAT RECEPTOR PROTEIN KINASE EMS1-LIKE-RELATED"/>
    <property type="match status" value="1"/>
</dbReference>
<dbReference type="Gramene" id="KQK02811">
    <property type="protein sequence ID" value="KQK02811"/>
    <property type="gene ID" value="BRADI_2g03853v3"/>
</dbReference>
<evidence type="ECO:0000256" key="3">
    <source>
        <dbReference type="ARBA" id="ARBA00022475"/>
    </source>
</evidence>
<dbReference type="EMBL" id="CM000881">
    <property type="protein sequence ID" value="KQK02811.1"/>
    <property type="molecule type" value="Genomic_DNA"/>
</dbReference>
<gene>
    <name evidence="15" type="ORF">BRADI_2g03853v3</name>
</gene>
<dbReference type="InterPro" id="IPR032675">
    <property type="entry name" value="LRR_dom_sf"/>
</dbReference>
<dbReference type="FunCoup" id="A0A0Q3IAG8">
    <property type="interactions" value="173"/>
</dbReference>
<keyword evidence="17" id="KW-1185">Reference proteome</keyword>
<dbReference type="Proteomes" id="UP000008810">
    <property type="component" value="Chromosome 2"/>
</dbReference>
<keyword evidence="4" id="KW-0433">Leucine-rich repeat</keyword>
<protein>
    <submittedName>
        <fullName evidence="15 16">Uncharacterized protein</fullName>
    </submittedName>
</protein>
<dbReference type="SUPFAM" id="SSF52047">
    <property type="entry name" value="RNI-like"/>
    <property type="match status" value="1"/>
</dbReference>
<dbReference type="EnsemblPlants" id="KQK02811">
    <property type="protein sequence ID" value="KQK02811"/>
    <property type="gene ID" value="BRADI_2g03853v3"/>
</dbReference>
<dbReference type="PANTHER" id="PTHR48061:SF13">
    <property type="entry name" value="LEUCINE-RICH REPEAT-CONTAINING N-TERMINAL PLANT-TYPE DOMAIN-CONTAINING PROTEIN"/>
    <property type="match status" value="1"/>
</dbReference>
<evidence type="ECO:0000256" key="6">
    <source>
        <dbReference type="ARBA" id="ARBA00022692"/>
    </source>
</evidence>
<dbReference type="InterPro" id="IPR001611">
    <property type="entry name" value="Leu-rich_rpt"/>
</dbReference>
<dbReference type="AlphaFoldDB" id="A0A0Q3IAG8"/>
<dbReference type="InParanoid" id="A0A0Q3IAG8"/>
<feature type="domain" description="Disease resistance R13L4/SHOC-2-like LRR" evidence="14">
    <location>
        <begin position="365"/>
        <end position="498"/>
    </location>
</feature>
<dbReference type="InterPro" id="IPR013210">
    <property type="entry name" value="LRR_N_plant-typ"/>
</dbReference>
<dbReference type="PROSITE" id="PS51450">
    <property type="entry name" value="LRR"/>
    <property type="match status" value="1"/>
</dbReference>
<evidence type="ECO:0000256" key="8">
    <source>
        <dbReference type="ARBA" id="ARBA00022737"/>
    </source>
</evidence>
<organism evidence="15">
    <name type="scientific">Brachypodium distachyon</name>
    <name type="common">Purple false brome</name>
    <name type="synonym">Trachynia distachya</name>
    <dbReference type="NCBI Taxonomy" id="15368"/>
    <lineage>
        <taxon>Eukaryota</taxon>
        <taxon>Viridiplantae</taxon>
        <taxon>Streptophyta</taxon>
        <taxon>Embryophyta</taxon>
        <taxon>Tracheophyta</taxon>
        <taxon>Spermatophyta</taxon>
        <taxon>Magnoliopsida</taxon>
        <taxon>Liliopsida</taxon>
        <taxon>Poales</taxon>
        <taxon>Poaceae</taxon>
        <taxon>BOP clade</taxon>
        <taxon>Pooideae</taxon>
        <taxon>Stipodae</taxon>
        <taxon>Brachypodieae</taxon>
        <taxon>Brachypodium</taxon>
    </lineage>
</organism>
<evidence type="ECO:0000256" key="10">
    <source>
        <dbReference type="ARBA" id="ARBA00023136"/>
    </source>
</evidence>
<dbReference type="GO" id="GO:0009742">
    <property type="term" value="P:brassinosteroid mediated signaling pathway"/>
    <property type="evidence" value="ECO:0007669"/>
    <property type="project" value="UniProtKB-KW"/>
</dbReference>
<reference evidence="15" key="2">
    <citation type="submission" date="2017-06" db="EMBL/GenBank/DDBJ databases">
        <title>WGS assembly of Brachypodium distachyon.</title>
        <authorList>
            <consortium name="The International Brachypodium Initiative"/>
            <person name="Lucas S."/>
            <person name="Harmon-Smith M."/>
            <person name="Lail K."/>
            <person name="Tice H."/>
            <person name="Grimwood J."/>
            <person name="Bruce D."/>
            <person name="Barry K."/>
            <person name="Shu S."/>
            <person name="Lindquist E."/>
            <person name="Wang M."/>
            <person name="Pitluck S."/>
            <person name="Vogel J.P."/>
            <person name="Garvin D.F."/>
            <person name="Mockler T.C."/>
            <person name="Schmutz J."/>
            <person name="Rokhsar D."/>
            <person name="Bevan M.W."/>
        </authorList>
    </citation>
    <scope>NUCLEOTIDE SEQUENCE</scope>
    <source>
        <strain evidence="15">Bd21</strain>
    </source>
</reference>
<proteinExistence type="inferred from homology"/>
<dbReference type="InterPro" id="IPR003591">
    <property type="entry name" value="Leu-rich_rpt_typical-subtyp"/>
</dbReference>
<keyword evidence="10 12" id="KW-0472">Membrane</keyword>
<reference evidence="15 16" key="1">
    <citation type="journal article" date="2010" name="Nature">
        <title>Genome sequencing and analysis of the model grass Brachypodium distachyon.</title>
        <authorList>
            <consortium name="International Brachypodium Initiative"/>
        </authorList>
    </citation>
    <scope>NUCLEOTIDE SEQUENCE [LARGE SCALE GENOMIC DNA]</scope>
    <source>
        <strain evidence="15 16">Bd21</strain>
    </source>
</reference>
<evidence type="ECO:0000256" key="2">
    <source>
        <dbReference type="ARBA" id="ARBA00009592"/>
    </source>
</evidence>
<evidence type="ECO:0000313" key="15">
    <source>
        <dbReference type="EMBL" id="KQK02811.1"/>
    </source>
</evidence>
<dbReference type="STRING" id="15368.A0A0Q3IAG8"/>
<dbReference type="OrthoDB" id="1394818at2759"/>
<dbReference type="FunFam" id="3.80.10.10:FF:000095">
    <property type="entry name" value="LRR receptor-like serine/threonine-protein kinase GSO1"/>
    <property type="match status" value="1"/>
</dbReference>
<evidence type="ECO:0000256" key="9">
    <source>
        <dbReference type="ARBA" id="ARBA00022989"/>
    </source>
</evidence>
<sequence length="1024" mass="112823">MASFSRSREPPVLLLLLYLFIYLTLGVQLSYRSTVTPQYSNHTTAGNGVPAIPCLPDQASALLRLKRSFTVTNESRCTLASWQAGTDCCHWKGVHCRGFDGRVTSLHLGRCHLESAALDPSVFRLTSLRHLNLAWNDFNGSQLPASGFERLSELTHLNLSSSSFDGQIPVAIGHLTNLVSLDLSTTFFVQEESDEYISYATWSDHSLWLVEPNIASLLANLSNLRELNLDMVDLFDNGAAWCAAFSNSTTPQLQVLSLRYCLLQGHVCRSLSSIPTLTVINLQYNKLHGPIPEFLADLPSLSILQLTRNHLEGQFPVRIFENRNLTALDISYNFEVSGSLPNFSSDSCLANLVVSNTNFSGPIPSSIGNLKSLNKLGLAATGSSVQEIPSSIGELTSLDWLEISGAAVVGKLPSWVTKLTSLVHLQFSNCGLFGEIPSSISNLKKLEWLALYKCNFSGPIPPQIFNLTQLETIYLNSNNFAGTVELSSFLELPNLYHLSLSYNRLSVIDGEHNSILIPNWLSSLRLASCNISKFPDSLRNLQTLYYLDLSDNQIHGAIPHWVWDNRSVLNLSHNQFNSIGYDYALPIGISLFDLSSNLLEGPMPIPGPYTSSYDCSDNQFSSIPTNFGSQLSGVIYLKASGNNLSGEIPPSICDARDLALLDLSYNNLSGPIPSCLMEDLNSLRVLKLKANKLQGELPHRIKQGCGFYGLDLSDNQIEGQLPRSLVACRSLQVFDIGNNHINDTFPCWMSTLTELQVLVLKSNKFFGKVGTSVLGTAEENCEFMKLRILSLASNNFSSTLTNKWLKSLKSMTAKSTDDTSLMPNQHGLYLADGREHEFTAEITYKGYVVILNKILKTLVVIDVSDNGFNGVIPESVAELVLLCELNMSHNALTGTIPTQLGALHQLESLDLSSNDLSGEIPQELAWLDFLSVLNLSYNQLVGRIPGSCHFQTYSNLSFMGNIGLCGSPLSKECEDTTPNMMPHPWKREPMDIILFLFIGLGFGVGFAAAIVMWWGIRIRKPSQG</sequence>
<evidence type="ECO:0000256" key="4">
    <source>
        <dbReference type="ARBA" id="ARBA00022614"/>
    </source>
</evidence>
<dbReference type="InterPro" id="IPR055414">
    <property type="entry name" value="LRR_R13L4/SHOC2-like"/>
</dbReference>
<name>A0A0Q3IAG8_BRADI</name>
<dbReference type="SMART" id="SM00369">
    <property type="entry name" value="LRR_TYP"/>
    <property type="match status" value="9"/>
</dbReference>
<dbReference type="Pfam" id="PF23598">
    <property type="entry name" value="LRR_14"/>
    <property type="match status" value="2"/>
</dbReference>
<evidence type="ECO:0000256" key="12">
    <source>
        <dbReference type="SAM" id="Phobius"/>
    </source>
</evidence>
<dbReference type="Gene3D" id="3.80.10.10">
    <property type="entry name" value="Ribonuclease Inhibitor"/>
    <property type="match status" value="6"/>
</dbReference>
<keyword evidence="7" id="KW-0732">Signal</keyword>
<evidence type="ECO:0000313" key="17">
    <source>
        <dbReference type="Proteomes" id="UP000008810"/>
    </source>
</evidence>
<evidence type="ECO:0000256" key="5">
    <source>
        <dbReference type="ARBA" id="ARBA00022626"/>
    </source>
</evidence>
<keyword evidence="5" id="KW-1070">Brassinosteroid signaling pathway</keyword>
<feature type="transmembrane region" description="Helical" evidence="12">
    <location>
        <begin position="12"/>
        <end position="31"/>
    </location>
</feature>
<accession>A0A0Q3IAG8</accession>
<evidence type="ECO:0000256" key="1">
    <source>
        <dbReference type="ARBA" id="ARBA00004251"/>
    </source>
</evidence>
<feature type="transmembrane region" description="Helical" evidence="12">
    <location>
        <begin position="992"/>
        <end position="1016"/>
    </location>
</feature>
<dbReference type="Pfam" id="PF08263">
    <property type="entry name" value="LRRNT_2"/>
    <property type="match status" value="1"/>
</dbReference>
<keyword evidence="9 12" id="KW-1133">Transmembrane helix</keyword>
<evidence type="ECO:0000259" key="14">
    <source>
        <dbReference type="Pfam" id="PF23598"/>
    </source>
</evidence>
<comment type="subcellular location">
    <subcellularLocation>
        <location evidence="1">Cell membrane</location>
        <topology evidence="1">Single-pass type I membrane protein</topology>
    </subcellularLocation>
</comment>